<dbReference type="Gene3D" id="3.30.250.10">
    <property type="entry name" value="RecA protein, C-terminal domain"/>
    <property type="match status" value="1"/>
</dbReference>
<evidence type="ECO:0000256" key="2">
    <source>
        <dbReference type="ARBA" id="ARBA00022741"/>
    </source>
</evidence>
<proteinExistence type="inferred from homology"/>
<dbReference type="AlphaFoldDB" id="A0A0B2PV19"/>
<dbReference type="GO" id="GO:0003697">
    <property type="term" value="F:single-stranded DNA binding"/>
    <property type="evidence" value="ECO:0007669"/>
    <property type="project" value="InterPro"/>
</dbReference>
<dbReference type="GO" id="GO:0006281">
    <property type="term" value="P:DNA repair"/>
    <property type="evidence" value="ECO:0007669"/>
    <property type="project" value="InterPro"/>
</dbReference>
<dbReference type="NCBIfam" id="TIGR02012">
    <property type="entry name" value="tigrfam_recA"/>
    <property type="match status" value="1"/>
</dbReference>
<feature type="compositionally biased region" description="Basic and acidic residues" evidence="9">
    <location>
        <begin position="405"/>
        <end position="414"/>
    </location>
</feature>
<dbReference type="PROSITE" id="PS00321">
    <property type="entry name" value="RECA_1"/>
    <property type="match status" value="1"/>
</dbReference>
<dbReference type="Gene3D" id="3.40.50.300">
    <property type="entry name" value="P-loop containing nucleotide triphosphate hydrolases"/>
    <property type="match status" value="1"/>
</dbReference>
<feature type="domain" description="RecA family profile 2" evidence="11">
    <location>
        <begin position="257"/>
        <end position="332"/>
    </location>
</feature>
<accession>A0A0B2PV19</accession>
<keyword evidence="14" id="KW-1185">Reference proteome</keyword>
<evidence type="ECO:0000256" key="8">
    <source>
        <dbReference type="RuleBase" id="RU004527"/>
    </source>
</evidence>
<dbReference type="EMBL" id="QZWG01000015">
    <property type="protein sequence ID" value="RZB65596.1"/>
    <property type="molecule type" value="Genomic_DNA"/>
</dbReference>
<dbReference type="PROSITE" id="PS50163">
    <property type="entry name" value="RECA_3"/>
    <property type="match status" value="1"/>
</dbReference>
<evidence type="ECO:0000259" key="11">
    <source>
        <dbReference type="PROSITE" id="PS50163"/>
    </source>
</evidence>
<dbReference type="EMBL" id="KN663724">
    <property type="protein sequence ID" value="KHN11534.1"/>
    <property type="molecule type" value="Genomic_DNA"/>
</dbReference>
<dbReference type="InterPro" id="IPR049428">
    <property type="entry name" value="RecA-like_N"/>
</dbReference>
<evidence type="ECO:0000256" key="1">
    <source>
        <dbReference type="ARBA" id="ARBA00009391"/>
    </source>
</evidence>
<name>A0A0B2PV19_GLYSO</name>
<dbReference type="Pfam" id="PF00154">
    <property type="entry name" value="RecA_N"/>
    <property type="match status" value="1"/>
</dbReference>
<evidence type="ECO:0000313" key="14">
    <source>
        <dbReference type="Proteomes" id="UP000289340"/>
    </source>
</evidence>
<dbReference type="InterPro" id="IPR020584">
    <property type="entry name" value="DNA_recomb/repair_RecA_CS"/>
</dbReference>
<dbReference type="SMR" id="A0A0B2PV19"/>
<dbReference type="InterPro" id="IPR013765">
    <property type="entry name" value="DNA_recomb/repair_RecA"/>
</dbReference>
<comment type="function">
    <text evidence="6">Involved in recombination ability and DNA strand transfer activity.</text>
</comment>
<reference evidence="13 14" key="2">
    <citation type="submission" date="2018-09" db="EMBL/GenBank/DDBJ databases">
        <title>A high-quality reference genome of wild soybean provides a powerful tool to mine soybean genomes.</title>
        <authorList>
            <person name="Xie M."/>
            <person name="Chung C.Y.L."/>
            <person name="Li M.-W."/>
            <person name="Wong F.-L."/>
            <person name="Chan T.-F."/>
            <person name="Lam H.-M."/>
        </authorList>
    </citation>
    <scope>NUCLEOTIDE SEQUENCE [LARGE SCALE GENOMIC DNA]</scope>
    <source>
        <strain evidence="14">cv. W05</strain>
        <tissue evidence="13">Hypocotyl of etiolated seedlings</tissue>
    </source>
</reference>
<dbReference type="SMART" id="SM00382">
    <property type="entry name" value="AAA"/>
    <property type="match status" value="1"/>
</dbReference>
<dbReference type="InterPro" id="IPR020588">
    <property type="entry name" value="RecA_ATP-bd"/>
</dbReference>
<keyword evidence="2 7" id="KW-0547">Nucleotide-binding</keyword>
<dbReference type="GO" id="GO:0005524">
    <property type="term" value="F:ATP binding"/>
    <property type="evidence" value="ECO:0007669"/>
    <property type="project" value="UniProtKB-KW"/>
</dbReference>
<dbReference type="PROSITE" id="PS50162">
    <property type="entry name" value="RECA_2"/>
    <property type="match status" value="1"/>
</dbReference>
<organism evidence="12">
    <name type="scientific">Glycine soja</name>
    <name type="common">Wild soybean</name>
    <dbReference type="NCBI Taxonomy" id="3848"/>
    <lineage>
        <taxon>Eukaryota</taxon>
        <taxon>Viridiplantae</taxon>
        <taxon>Streptophyta</taxon>
        <taxon>Embryophyta</taxon>
        <taxon>Tracheophyta</taxon>
        <taxon>Spermatophyta</taxon>
        <taxon>Magnoliopsida</taxon>
        <taxon>eudicotyledons</taxon>
        <taxon>Gunneridae</taxon>
        <taxon>Pentapetalae</taxon>
        <taxon>rosids</taxon>
        <taxon>fabids</taxon>
        <taxon>Fabales</taxon>
        <taxon>Fabaceae</taxon>
        <taxon>Papilionoideae</taxon>
        <taxon>50 kb inversion clade</taxon>
        <taxon>NPAAA clade</taxon>
        <taxon>indigoferoid/millettioid clade</taxon>
        <taxon>Phaseoleae</taxon>
        <taxon>Glycine</taxon>
        <taxon>Glycine subgen. Soja</taxon>
    </lineage>
</organism>
<comment type="similarity">
    <text evidence="1 7">Belongs to the RecA family.</text>
</comment>
<keyword evidence="4 8" id="KW-0238">DNA-binding</keyword>
<dbReference type="FunFam" id="3.40.50.300:FF:000087">
    <property type="entry name" value="Recombinase RecA"/>
    <property type="match status" value="1"/>
</dbReference>
<evidence type="ECO:0000256" key="5">
    <source>
        <dbReference type="ARBA" id="ARBA00023172"/>
    </source>
</evidence>
<reference evidence="12" key="1">
    <citation type="submission" date="2014-07" db="EMBL/GenBank/DDBJ databases">
        <title>Identification of a novel salt tolerance gene in wild soybean by whole-genome sequencing.</title>
        <authorList>
            <person name="Lam H.-M."/>
            <person name="Qi X."/>
            <person name="Li M.-W."/>
            <person name="Liu X."/>
            <person name="Xie M."/>
            <person name="Ni M."/>
            <person name="Xu X."/>
        </authorList>
    </citation>
    <scope>NUCLEOTIDE SEQUENCE [LARGE SCALE GENOMIC DNA]</scope>
    <source>
        <tissue evidence="12">Root</tissue>
    </source>
</reference>
<feature type="compositionally biased region" description="Polar residues" evidence="9">
    <location>
        <begin position="392"/>
        <end position="404"/>
    </location>
</feature>
<evidence type="ECO:0000256" key="6">
    <source>
        <dbReference type="ARBA" id="ARBA00056887"/>
    </source>
</evidence>
<evidence type="ECO:0000256" key="7">
    <source>
        <dbReference type="RuleBase" id="RU003422"/>
    </source>
</evidence>
<evidence type="ECO:0000313" key="13">
    <source>
        <dbReference type="EMBL" id="RZB65596.1"/>
    </source>
</evidence>
<dbReference type="Proteomes" id="UP000289340">
    <property type="component" value="Chromosome 15"/>
</dbReference>
<dbReference type="InterPro" id="IPR027417">
    <property type="entry name" value="P-loop_NTPase"/>
</dbReference>
<protein>
    <submittedName>
        <fullName evidence="12 13">DNA repair protein recA-like 1, chloroplastic</fullName>
    </submittedName>
</protein>
<dbReference type="HAMAP" id="MF_00268">
    <property type="entry name" value="RecA"/>
    <property type="match status" value="1"/>
</dbReference>
<keyword evidence="8" id="KW-0227">DNA damage</keyword>
<feature type="region of interest" description="Disordered" evidence="9">
    <location>
        <begin position="392"/>
        <end position="414"/>
    </location>
</feature>
<evidence type="ECO:0000313" key="12">
    <source>
        <dbReference type="EMBL" id="KHN11534.1"/>
    </source>
</evidence>
<keyword evidence="3 7" id="KW-0067">ATP-binding</keyword>
<dbReference type="Gramene" id="XM_028348066.1">
    <property type="protein sequence ID" value="XP_028203867.1"/>
    <property type="gene ID" value="LOC114387848"/>
</dbReference>
<dbReference type="InterPro" id="IPR003593">
    <property type="entry name" value="AAA+_ATPase"/>
</dbReference>
<dbReference type="PANTHER" id="PTHR45900">
    <property type="entry name" value="RECA"/>
    <property type="match status" value="1"/>
</dbReference>
<evidence type="ECO:0000256" key="3">
    <source>
        <dbReference type="ARBA" id="ARBA00022840"/>
    </source>
</evidence>
<evidence type="ECO:0000259" key="10">
    <source>
        <dbReference type="PROSITE" id="PS50162"/>
    </source>
</evidence>
<gene>
    <name evidence="13" type="ORF">D0Y65_041600</name>
    <name evidence="12" type="ORF">glysoja_043127</name>
</gene>
<dbReference type="GO" id="GO:0006310">
    <property type="term" value="P:DNA recombination"/>
    <property type="evidence" value="ECO:0007669"/>
    <property type="project" value="UniProtKB-KW"/>
</dbReference>
<dbReference type="InterPro" id="IPR049261">
    <property type="entry name" value="RecA-like_C"/>
</dbReference>
<dbReference type="PANTHER" id="PTHR45900:SF1">
    <property type="entry name" value="MITOCHONDRIAL DNA REPAIR PROTEIN RECA HOMOLOG-RELATED"/>
    <property type="match status" value="1"/>
</dbReference>
<dbReference type="GO" id="GO:0140664">
    <property type="term" value="F:ATP-dependent DNA damage sensor activity"/>
    <property type="evidence" value="ECO:0007669"/>
    <property type="project" value="InterPro"/>
</dbReference>
<dbReference type="Proteomes" id="UP000053555">
    <property type="component" value="Unassembled WGS sequence"/>
</dbReference>
<dbReference type="InterPro" id="IPR020587">
    <property type="entry name" value="RecA_monomer-monomer_interface"/>
</dbReference>
<feature type="domain" description="RecA family profile 1" evidence="10">
    <location>
        <begin position="94"/>
        <end position="252"/>
    </location>
</feature>
<keyword evidence="5 8" id="KW-0233">DNA recombination</keyword>
<dbReference type="CDD" id="cd00983">
    <property type="entry name" value="RecA"/>
    <property type="match status" value="1"/>
</dbReference>
<evidence type="ECO:0000256" key="4">
    <source>
        <dbReference type="ARBA" id="ARBA00023125"/>
    </source>
</evidence>
<evidence type="ECO:0000256" key="9">
    <source>
        <dbReference type="SAM" id="MobiDB-lite"/>
    </source>
</evidence>
<dbReference type="PRINTS" id="PR00142">
    <property type="entry name" value="RECA"/>
</dbReference>
<dbReference type="SUPFAM" id="SSF52540">
    <property type="entry name" value="P-loop containing nucleoside triphosphate hydrolases"/>
    <property type="match status" value="1"/>
</dbReference>
<dbReference type="SUPFAM" id="SSF54752">
    <property type="entry name" value="RecA protein, C-terminal domain"/>
    <property type="match status" value="1"/>
</dbReference>
<dbReference type="InterPro" id="IPR023400">
    <property type="entry name" value="RecA_C_sf"/>
</dbReference>
<sequence>MDLMFPLKPHCVILKAPLSSSLLFPFPLRFRAVTAFKHANIQCELEGRPNGALSGDFDPRFIDRQKALEAAMNDINNNFGKGSVTRLGSAGGALVETFPSGCLTLDCALGGGLPKGRIIEIYGPESSGKTTLALHAIAEVQKLGGNAMLVDAEHAFDPAYSKALGVDVENLIVCQPDHGEMALEIADRMCRSGAIDLICVDSVSALTPRAEIEGEIGMQQIGLQARLMSQALRKMSGNASKAGCTLIFLNQIRYKIGVYYGNPEVTSGGIALKFFASLRLEVRPTGKIKSAKGDEEIGLKVRLRVQKSKVSRPYKIAEFEIIFGEGISKLGCILDCAEMTDIVSKKGSWYSYGDHRLGQGRDKAIQYLKENTHLLEEIEKVVRSSLIDGTNQTSPVHMKNSSVLHQDDDMFEER</sequence>
<dbReference type="Pfam" id="PF21096">
    <property type="entry name" value="RecA_C"/>
    <property type="match status" value="1"/>
</dbReference>